<feature type="repeat" description="RCC1" evidence="11">
    <location>
        <begin position="398"/>
        <end position="456"/>
    </location>
</feature>
<dbReference type="OrthoDB" id="10035969at2759"/>
<evidence type="ECO:0000256" key="10">
    <source>
        <dbReference type="ARBA" id="ARBA00023180"/>
    </source>
</evidence>
<dbReference type="PROSITE" id="PS50287">
    <property type="entry name" value="SRCR_2"/>
    <property type="match status" value="1"/>
</dbReference>
<keyword evidence="6" id="KW-0677">Repeat</keyword>
<dbReference type="GO" id="GO:0005085">
    <property type="term" value="F:guanyl-nucleotide exchange factor activity"/>
    <property type="evidence" value="ECO:0007669"/>
    <property type="project" value="TreeGrafter"/>
</dbReference>
<dbReference type="Gene3D" id="2.130.10.30">
    <property type="entry name" value="Regulator of chromosome condensation 1/beta-lactamase-inhibitor protein II"/>
    <property type="match status" value="2"/>
</dbReference>
<dbReference type="PROSITE" id="PS50012">
    <property type="entry name" value="RCC1_3"/>
    <property type="match status" value="5"/>
</dbReference>
<dbReference type="Pfam" id="PF00530">
    <property type="entry name" value="SRCR"/>
    <property type="match status" value="1"/>
</dbReference>
<evidence type="ECO:0000256" key="7">
    <source>
        <dbReference type="ARBA" id="ARBA00022989"/>
    </source>
</evidence>
<dbReference type="GO" id="GO:0016020">
    <property type="term" value="C:membrane"/>
    <property type="evidence" value="ECO:0007669"/>
    <property type="project" value="UniProtKB-SubCell"/>
</dbReference>
<dbReference type="Gene3D" id="2.10.50.10">
    <property type="entry name" value="Tumor Necrosis Factor Receptor, subunit A, domain 2"/>
    <property type="match status" value="1"/>
</dbReference>
<dbReference type="PANTHER" id="PTHR45982:SF1">
    <property type="entry name" value="REGULATOR OF CHROMOSOME CONDENSATION"/>
    <property type="match status" value="1"/>
</dbReference>
<feature type="repeat" description="RCC1" evidence="11">
    <location>
        <begin position="278"/>
        <end position="337"/>
    </location>
</feature>
<dbReference type="Gene3D" id="3.10.250.10">
    <property type="entry name" value="SRCR-like domain"/>
    <property type="match status" value="1"/>
</dbReference>
<proteinExistence type="predicted"/>
<dbReference type="InterPro" id="IPR000408">
    <property type="entry name" value="Reg_chr_condens"/>
</dbReference>
<dbReference type="GO" id="GO:0005737">
    <property type="term" value="C:cytoplasm"/>
    <property type="evidence" value="ECO:0007669"/>
    <property type="project" value="TreeGrafter"/>
</dbReference>
<keyword evidence="10" id="KW-0325">Glycoprotein</keyword>
<keyword evidence="9" id="KW-1015">Disulfide bond</keyword>
<keyword evidence="3" id="KW-0344">Guanine-nucleotide releasing factor</keyword>
<dbReference type="InterPro" id="IPR015915">
    <property type="entry name" value="Kelch-typ_b-propeller"/>
</dbReference>
<dbReference type="InterPro" id="IPR056737">
    <property type="entry name" value="Beta-prop_ATRN-MKLN-like"/>
</dbReference>
<dbReference type="SMART" id="SM00202">
    <property type="entry name" value="SR"/>
    <property type="match status" value="1"/>
</dbReference>
<gene>
    <name evidence="13" type="primary">UVR8</name>
    <name evidence="13" type="ORF">SNAT2548_LOCUS7215</name>
</gene>
<evidence type="ECO:0000256" key="2">
    <source>
        <dbReference type="ARBA" id="ARBA00022441"/>
    </source>
</evidence>
<evidence type="ECO:0000256" key="9">
    <source>
        <dbReference type="ARBA" id="ARBA00023157"/>
    </source>
</evidence>
<dbReference type="SUPFAM" id="SSF50985">
    <property type="entry name" value="RCC1/BLIP-II"/>
    <property type="match status" value="2"/>
</dbReference>
<evidence type="ECO:0000256" key="5">
    <source>
        <dbReference type="ARBA" id="ARBA00022729"/>
    </source>
</evidence>
<dbReference type="SMART" id="SM01411">
    <property type="entry name" value="Ephrin_rec_like"/>
    <property type="match status" value="2"/>
</dbReference>
<name>A0A812JSI7_9DINO</name>
<comment type="caution">
    <text evidence="13">The sequence shown here is derived from an EMBL/GenBank/DDBJ whole genome shotgun (WGS) entry which is preliminary data.</text>
</comment>
<evidence type="ECO:0000256" key="8">
    <source>
        <dbReference type="ARBA" id="ARBA00023136"/>
    </source>
</evidence>
<dbReference type="Gene3D" id="2.120.10.80">
    <property type="entry name" value="Kelch-type beta propeller"/>
    <property type="match status" value="2"/>
</dbReference>
<feature type="domain" description="SRCR" evidence="12">
    <location>
        <begin position="507"/>
        <end position="610"/>
    </location>
</feature>
<evidence type="ECO:0000256" key="4">
    <source>
        <dbReference type="ARBA" id="ARBA00022692"/>
    </source>
</evidence>
<evidence type="ECO:0000313" key="14">
    <source>
        <dbReference type="Proteomes" id="UP000604046"/>
    </source>
</evidence>
<keyword evidence="14" id="KW-1185">Reference proteome</keyword>
<dbReference type="SUPFAM" id="SSF56487">
    <property type="entry name" value="SRCR-like"/>
    <property type="match status" value="1"/>
</dbReference>
<dbReference type="InterPro" id="IPR058923">
    <property type="entry name" value="RCC1-like_dom"/>
</dbReference>
<comment type="subcellular location">
    <subcellularLocation>
        <location evidence="1">Membrane</location>
        <topology evidence="1">Single-pass membrane protein</topology>
    </subcellularLocation>
</comment>
<organism evidence="13 14">
    <name type="scientific">Symbiodinium natans</name>
    <dbReference type="NCBI Taxonomy" id="878477"/>
    <lineage>
        <taxon>Eukaryota</taxon>
        <taxon>Sar</taxon>
        <taxon>Alveolata</taxon>
        <taxon>Dinophyceae</taxon>
        <taxon>Suessiales</taxon>
        <taxon>Symbiodiniaceae</taxon>
        <taxon>Symbiodinium</taxon>
    </lineage>
</organism>
<keyword evidence="8" id="KW-0472">Membrane</keyword>
<dbReference type="InterPro" id="IPR051553">
    <property type="entry name" value="Ran_GTPase-activating"/>
</dbReference>
<dbReference type="Pfam" id="PF25390">
    <property type="entry name" value="WD40_RLD"/>
    <property type="match status" value="1"/>
</dbReference>
<dbReference type="InterPro" id="IPR001190">
    <property type="entry name" value="SRCR"/>
</dbReference>
<evidence type="ECO:0000259" key="12">
    <source>
        <dbReference type="PROSITE" id="PS50287"/>
    </source>
</evidence>
<dbReference type="EMBL" id="CAJNDS010000497">
    <property type="protein sequence ID" value="CAE7212495.1"/>
    <property type="molecule type" value="Genomic_DNA"/>
</dbReference>
<feature type="repeat" description="RCC1" evidence="11">
    <location>
        <begin position="338"/>
        <end position="397"/>
    </location>
</feature>
<dbReference type="PANTHER" id="PTHR45982">
    <property type="entry name" value="REGULATOR OF CHROMOSOME CONDENSATION"/>
    <property type="match status" value="1"/>
</dbReference>
<evidence type="ECO:0000256" key="6">
    <source>
        <dbReference type="ARBA" id="ARBA00022737"/>
    </source>
</evidence>
<reference evidence="13" key="1">
    <citation type="submission" date="2021-02" db="EMBL/GenBank/DDBJ databases">
        <authorList>
            <person name="Dougan E. K."/>
            <person name="Rhodes N."/>
            <person name="Thang M."/>
            <person name="Chan C."/>
        </authorList>
    </citation>
    <scope>NUCLEOTIDE SEQUENCE</scope>
</reference>
<feature type="repeat" description="RCC1" evidence="11">
    <location>
        <begin position="158"/>
        <end position="217"/>
    </location>
</feature>
<dbReference type="InterPro" id="IPR009030">
    <property type="entry name" value="Growth_fac_rcpt_cys_sf"/>
</dbReference>
<protein>
    <submittedName>
        <fullName evidence="13">UVR8 protein</fullName>
    </submittedName>
</protein>
<evidence type="ECO:0000256" key="3">
    <source>
        <dbReference type="ARBA" id="ARBA00022658"/>
    </source>
</evidence>
<dbReference type="FunFam" id="3.10.250.10:FF:000016">
    <property type="entry name" value="Scavenger receptor cysteine-rich protein type 12"/>
    <property type="match status" value="1"/>
</dbReference>
<dbReference type="Proteomes" id="UP000604046">
    <property type="component" value="Unassembled WGS sequence"/>
</dbReference>
<dbReference type="SUPFAM" id="SSF117281">
    <property type="entry name" value="Kelch motif"/>
    <property type="match status" value="1"/>
</dbReference>
<dbReference type="Pfam" id="PF24981">
    <property type="entry name" value="Beta-prop_ATRN-LZTR1"/>
    <property type="match status" value="1"/>
</dbReference>
<evidence type="ECO:0000256" key="1">
    <source>
        <dbReference type="ARBA" id="ARBA00004167"/>
    </source>
</evidence>
<keyword evidence="2" id="KW-0880">Kelch repeat</keyword>
<feature type="repeat" description="RCC1" evidence="11">
    <location>
        <begin position="97"/>
        <end position="157"/>
    </location>
</feature>
<keyword evidence="7" id="KW-1133">Transmembrane helix</keyword>
<evidence type="ECO:0000256" key="11">
    <source>
        <dbReference type="PROSITE-ProRule" id="PRU00235"/>
    </source>
</evidence>
<dbReference type="SUPFAM" id="SSF57184">
    <property type="entry name" value="Growth factor receptor domain"/>
    <property type="match status" value="1"/>
</dbReference>
<dbReference type="PRINTS" id="PR00633">
    <property type="entry name" value="RCCNDNSATION"/>
</dbReference>
<keyword evidence="4" id="KW-0812">Transmembrane</keyword>
<sequence length="1451" mass="153655">MFGSSVGKLELRYLKGGSWSLRWSRQANQGSDWLQAKVTLPSGVEMLRFVYSDAATQETEVALDGILAWEGPEAAPAVFLSLSSGGWHNCAVLSAEGLLKCWGMGFFGRLGSGSQANAGTAPGEMGESLPAVDLGEPGLRVTQVACGAYHTCAVLETGLLKCFGYNDAGQLGYGHTDNVGDGPSEMREHLPAVDLGPGVEVMQVAAGYSHTCALLRGPGGLVKCFGWSNVLGLGDTLNRGDEPGEMGSALPAVDLGTDFEAVQLALGEYHSCALSSQGAVKCWGWSTDLGLGLDDSEGYIGAGPNEMGDALPAVDLGPLPAVQIAAGAQHTCAVLADGSVKCWGVNDDGQLGHGNREAAGDQPGEMGLNLPATDLGEGMTVLRITAGNFHTCAILQDATLKCWGWGLNGQLGQGSTASLGDKPSEMGSNLRAVGLGNREVRDVIAGFGHTCVLLNDDSTRCWGQGSSGELGIGSTQSVGEVPGELGVALVPAELFPLTFGAAGLQGLSLLAVADHGFATGLLQLQHDTSIGQVCDDGVNDRVAQVACRDLGLAGGRALPALAMWGAARAGTILADNVRCTGTEVSLRNCSFRGWHLHDCAPEEAAGVECKSDAWSEYTPSASPAGRQEASMVWDTATQSAWMFGGHASNAFLYFADLWHYDWPRRAWAEILPLNEGPTPGSRWGHAAVWDSNSRSMLIFAGRSQVTFYDDTWQFRSEGSTWTQLPAKPSARAYHTAILDPVENAVLVFGGETSNAGVLEDLQRYSLADGQWSESPTTGAGARSRHTAVWVPTTRSMLVFGGWSGQQYLDDLRSYDASAGTWTDLSAAGYWPAARAGHAAAWDPVSMSMLVMGGITNGSNDLSYDASLYNYSLLTNSWKEEGLQTEISGPTGRSGHAIVWDDSSRGLLSFGGFNASYLHQTWRYVVSQTSSPWLVNFTQGRNCSFRWNASGFGAVKRTCSDADTLAGLLLSEAEDDLWRIGGSVSPFLAEPGHHRLCWCDTNCSHPDNFSVTVGYFVVEGPQLRQSAQCYLGRDCTISEWRGVGISVNDSIVMKSRCSGEAQVASTYSQRSVTISFNESYGWYTLHVGFLDPTEGLQPEALELCWCPAMGPCASTEDFRVVALSLDVICPPGEYSEGPGSFCLPCPANHFCRGGSDMQSCPSASTSAQGSSQLSDCLCLQGRYWDAESAICLVCPAGSSTLQEGATSLASCTCMPGFFNTQPDNPAVCEACGVGFFCTGGLQTRQACAPSQATESDTSAGLAASWKTGFAPHVQLDFSRAALETSRARRAVLAPSATTLEAQSAADVDRATVLTRRSHSAHHAFRANTKNWWATPRAAGALPVKPLWRLPCLPLTVNAAQVLQQRAKPAETAEKASSARARVKSSDARIMPPHASAPSCRQIACASQGSMPLKLRASVSLASLDDTSQHWLTMHGALYSAPRTPRVPMRPQT</sequence>
<dbReference type="InterPro" id="IPR009091">
    <property type="entry name" value="RCC1/BLIP-II"/>
</dbReference>
<keyword evidence="5" id="KW-0732">Signal</keyword>
<evidence type="ECO:0000313" key="13">
    <source>
        <dbReference type="EMBL" id="CAE7212495.1"/>
    </source>
</evidence>
<accession>A0A812JSI7</accession>
<dbReference type="InterPro" id="IPR036772">
    <property type="entry name" value="SRCR-like_dom_sf"/>
</dbReference>